<dbReference type="Gene3D" id="3.90.190.10">
    <property type="entry name" value="Protein tyrosine phosphatase superfamily"/>
    <property type="match status" value="1"/>
</dbReference>
<dbReference type="RefSeq" id="WP_371160253.1">
    <property type="nucleotide sequence ID" value="NZ_JBEDNX010000001.1"/>
</dbReference>
<dbReference type="AlphaFoldDB" id="A0ABD5M202"/>
<name>A0ABD5M202_9EURY</name>
<keyword evidence="5" id="KW-1185">Reference proteome</keyword>
<dbReference type="Proteomes" id="UP001567572">
    <property type="component" value="Unassembled WGS sequence"/>
</dbReference>
<dbReference type="InterPro" id="IPR029021">
    <property type="entry name" value="Prot-tyrosine_phosphatase-like"/>
</dbReference>
<keyword evidence="1 4" id="KW-0378">Hydrolase</keyword>
<dbReference type="EMBL" id="JBEDNY010000001">
    <property type="protein sequence ID" value="MEZ3163058.1"/>
    <property type="molecule type" value="Genomic_DNA"/>
</dbReference>
<dbReference type="PROSITE" id="PS00383">
    <property type="entry name" value="TYR_PHOSPHATASE_1"/>
    <property type="match status" value="1"/>
</dbReference>
<dbReference type="GO" id="GO:0004725">
    <property type="term" value="F:protein tyrosine phosphatase activity"/>
    <property type="evidence" value="ECO:0007669"/>
    <property type="project" value="UniProtKB-EC"/>
</dbReference>
<protein>
    <submittedName>
        <fullName evidence="4">Dual specificity protein phosphatase</fullName>
        <ecNumber evidence="4">3.1.3.16</ecNumber>
        <ecNumber evidence="4">3.1.3.48</ecNumber>
    </submittedName>
</protein>
<evidence type="ECO:0000259" key="3">
    <source>
        <dbReference type="PROSITE" id="PS50056"/>
    </source>
</evidence>
<gene>
    <name evidence="4" type="ORF">ABNG04_04060</name>
</gene>
<dbReference type="GO" id="GO:0004722">
    <property type="term" value="F:protein serine/threonine phosphatase activity"/>
    <property type="evidence" value="ECO:0007669"/>
    <property type="project" value="UniProtKB-EC"/>
</dbReference>
<evidence type="ECO:0000256" key="2">
    <source>
        <dbReference type="ARBA" id="ARBA00022912"/>
    </source>
</evidence>
<dbReference type="InterPro" id="IPR016130">
    <property type="entry name" value="Tyr_Pase_AS"/>
</dbReference>
<dbReference type="PROSITE" id="PS50056">
    <property type="entry name" value="TYR_PHOSPHATASE_2"/>
    <property type="match status" value="1"/>
</dbReference>
<evidence type="ECO:0000313" key="4">
    <source>
        <dbReference type="EMBL" id="MEZ3163058.1"/>
    </source>
</evidence>
<dbReference type="SMART" id="SM00195">
    <property type="entry name" value="DSPc"/>
    <property type="match status" value="1"/>
</dbReference>
<dbReference type="SUPFAM" id="SSF52799">
    <property type="entry name" value="(Phosphotyrosine protein) phosphatases II"/>
    <property type="match status" value="1"/>
</dbReference>
<dbReference type="CDD" id="cd14498">
    <property type="entry name" value="DSP"/>
    <property type="match status" value="1"/>
</dbReference>
<dbReference type="PANTHER" id="PTHR46377:SF1">
    <property type="entry name" value="DUAL SPECIFICITY PROTEIN PHOSPHATASE 19"/>
    <property type="match status" value="1"/>
</dbReference>
<reference evidence="4 5" key="1">
    <citation type="submission" date="2024-06" db="EMBL/GenBank/DDBJ databases">
        <title>Halorubrum miltondacostae sp. nov., a potential PHA producer isolated from an inland solar saltern in Rio Maior, Portugal.</title>
        <authorList>
            <person name="Albuquerque L."/>
            <person name="Viver T."/>
            <person name="Barroso C."/>
            <person name="Claudino R."/>
            <person name="Galvan M."/>
            <person name="Simoes G."/>
            <person name="Lobo Da Cunha A."/>
            <person name="Egas C."/>
        </authorList>
    </citation>
    <scope>NUCLEOTIDE SEQUENCE [LARGE SCALE GENOMIC DNA]</scope>
    <source>
        <strain evidence="4 5">RMP-11</strain>
    </source>
</reference>
<comment type="caution">
    <text evidence="4">The sequence shown here is derived from an EMBL/GenBank/DDBJ whole genome shotgun (WGS) entry which is preliminary data.</text>
</comment>
<organism evidence="4 5">
    <name type="scientific">Halorubrum miltondacostae</name>
    <dbReference type="NCBI Taxonomy" id="3076378"/>
    <lineage>
        <taxon>Archaea</taxon>
        <taxon>Methanobacteriati</taxon>
        <taxon>Methanobacteriota</taxon>
        <taxon>Stenosarchaea group</taxon>
        <taxon>Halobacteria</taxon>
        <taxon>Halobacteriales</taxon>
        <taxon>Haloferacaceae</taxon>
        <taxon>Halorubrum</taxon>
    </lineage>
</organism>
<dbReference type="PANTHER" id="PTHR46377">
    <property type="entry name" value="DUAL SPECIFICITY PROTEIN PHOSPHATASE 19"/>
    <property type="match status" value="1"/>
</dbReference>
<dbReference type="EC" id="3.1.3.16" evidence="4"/>
<accession>A0ABD5M202</accession>
<dbReference type="InterPro" id="IPR000340">
    <property type="entry name" value="Dual-sp_phosphatase_cat-dom"/>
</dbReference>
<evidence type="ECO:0000313" key="5">
    <source>
        <dbReference type="Proteomes" id="UP001567572"/>
    </source>
</evidence>
<dbReference type="Pfam" id="PF00782">
    <property type="entry name" value="DSPc"/>
    <property type="match status" value="1"/>
</dbReference>
<evidence type="ECO:0000256" key="1">
    <source>
        <dbReference type="ARBA" id="ARBA00022801"/>
    </source>
</evidence>
<feature type="domain" description="Tyrosine specific protein phosphatases" evidence="3">
    <location>
        <begin position="72"/>
        <end position="140"/>
    </location>
</feature>
<dbReference type="InterPro" id="IPR020422">
    <property type="entry name" value="TYR_PHOSPHATASE_DUAL_dom"/>
</dbReference>
<proteinExistence type="predicted"/>
<sequence>MSEIAVRPIGYVRDDPIIRRIGERKLYLGNKHAADSGQYDQSFRYVVSVSTDDYPLTTHHHPLDDGPGNDWIVFERAVDTARRLYRQEGSVLIHCTAGISRSSTIIATVLAAEGSKSLRESLSAVLQARPTATPHPALHELAVVYLAARA</sequence>
<dbReference type="EC" id="3.1.3.48" evidence="4"/>
<dbReference type="InterPro" id="IPR000387">
    <property type="entry name" value="Tyr_Pase_dom"/>
</dbReference>
<keyword evidence="2" id="KW-0904">Protein phosphatase</keyword>